<dbReference type="Pfam" id="PF00118">
    <property type="entry name" value="Cpn60_TCP1"/>
    <property type="match status" value="1"/>
</dbReference>
<proteinExistence type="inferred from homology"/>
<protein>
    <submittedName>
        <fullName evidence="8">Thermosome</fullName>
    </submittedName>
</protein>
<dbReference type="Proteomes" id="UP000199199">
    <property type="component" value="Unassembled WGS sequence"/>
</dbReference>
<feature type="compositionally biased region" description="Gly residues" evidence="7">
    <location>
        <begin position="541"/>
        <end position="556"/>
    </location>
</feature>
<dbReference type="SUPFAM" id="SSF48592">
    <property type="entry name" value="GroEL equatorial domain-like"/>
    <property type="match status" value="1"/>
</dbReference>
<dbReference type="GO" id="GO:0016887">
    <property type="term" value="F:ATP hydrolysis activity"/>
    <property type="evidence" value="ECO:0007669"/>
    <property type="project" value="InterPro"/>
</dbReference>
<evidence type="ECO:0000256" key="4">
    <source>
        <dbReference type="ARBA" id="ARBA00023186"/>
    </source>
</evidence>
<dbReference type="InterPro" id="IPR027410">
    <property type="entry name" value="TCP-1-like_intermed_sf"/>
</dbReference>
<dbReference type="Gene3D" id="3.50.7.10">
    <property type="entry name" value="GroEL"/>
    <property type="match status" value="1"/>
</dbReference>
<dbReference type="InterPro" id="IPR027413">
    <property type="entry name" value="GROEL-like_equatorial_sf"/>
</dbReference>
<dbReference type="EMBL" id="FOZS01000001">
    <property type="protein sequence ID" value="SFS34041.1"/>
    <property type="molecule type" value="Genomic_DNA"/>
</dbReference>
<comment type="similarity">
    <text evidence="1 5">Belongs to the TCP-1 chaperonin family.</text>
</comment>
<evidence type="ECO:0000256" key="3">
    <source>
        <dbReference type="ARBA" id="ARBA00022840"/>
    </source>
</evidence>
<keyword evidence="4 5" id="KW-0143">Chaperone</keyword>
<evidence type="ECO:0000256" key="6">
    <source>
        <dbReference type="SAM" id="Coils"/>
    </source>
</evidence>
<evidence type="ECO:0000313" key="9">
    <source>
        <dbReference type="Proteomes" id="UP000199199"/>
    </source>
</evidence>
<dbReference type="PROSITE" id="PS00750">
    <property type="entry name" value="TCP1_1"/>
    <property type="match status" value="1"/>
</dbReference>
<feature type="coiled-coil region" evidence="6">
    <location>
        <begin position="127"/>
        <end position="154"/>
    </location>
</feature>
<dbReference type="InterPro" id="IPR002423">
    <property type="entry name" value="Cpn60/GroEL/TCP-1"/>
</dbReference>
<keyword evidence="3 5" id="KW-0067">ATP-binding</keyword>
<evidence type="ECO:0000256" key="1">
    <source>
        <dbReference type="ARBA" id="ARBA00008020"/>
    </source>
</evidence>
<evidence type="ECO:0000256" key="2">
    <source>
        <dbReference type="ARBA" id="ARBA00022741"/>
    </source>
</evidence>
<keyword evidence="6" id="KW-0175">Coiled coil</keyword>
<reference evidence="9" key="1">
    <citation type="submission" date="2016-10" db="EMBL/GenBank/DDBJ databases">
        <authorList>
            <person name="Varghese N."/>
            <person name="Submissions S."/>
        </authorList>
    </citation>
    <scope>NUCLEOTIDE SEQUENCE [LARGE SCALE GENOMIC DNA]</scope>
    <source>
        <strain evidence="9">DSM 22427</strain>
    </source>
</reference>
<dbReference type="Gene3D" id="1.10.560.10">
    <property type="entry name" value="GroEL-like equatorial domain"/>
    <property type="match status" value="1"/>
</dbReference>
<dbReference type="PROSITE" id="PS00995">
    <property type="entry name" value="TCP1_3"/>
    <property type="match status" value="1"/>
</dbReference>
<keyword evidence="2 5" id="KW-0547">Nucleotide-binding</keyword>
<dbReference type="Gene3D" id="3.30.260.10">
    <property type="entry name" value="TCP-1-like chaperonin intermediate domain"/>
    <property type="match status" value="1"/>
</dbReference>
<evidence type="ECO:0000313" key="8">
    <source>
        <dbReference type="EMBL" id="SFS34041.1"/>
    </source>
</evidence>
<dbReference type="PRINTS" id="PR00304">
    <property type="entry name" value="TCOMPLEXTCP1"/>
</dbReference>
<evidence type="ECO:0000256" key="5">
    <source>
        <dbReference type="RuleBase" id="RU004187"/>
    </source>
</evidence>
<accession>A0A1I6P1I6</accession>
<dbReference type="NCBIfam" id="TIGR02339">
    <property type="entry name" value="thermosome_arch"/>
    <property type="match status" value="1"/>
</dbReference>
<dbReference type="InterPro" id="IPR053374">
    <property type="entry name" value="TCP-1_chaperonin"/>
</dbReference>
<dbReference type="AlphaFoldDB" id="A0A1I6P1I6"/>
<dbReference type="CDD" id="cd03343">
    <property type="entry name" value="cpn60"/>
    <property type="match status" value="1"/>
</dbReference>
<dbReference type="InterPro" id="IPR054827">
    <property type="entry name" value="thermosome_alpha"/>
</dbReference>
<dbReference type="GO" id="GO:0140662">
    <property type="term" value="F:ATP-dependent protein folding chaperone"/>
    <property type="evidence" value="ECO:0007669"/>
    <property type="project" value="InterPro"/>
</dbReference>
<sequence>MAQQQMGNQPMIVLSEDSQRTSGKDAQSMNITAGKAVAESVRTTLGPKGMDKMLVDSTGSVVVTNDGVTILSEMDIDHPAANMIVEVAQTQEDEVGDGTTSAVVVSGELLKRAEELLDQDIHATTLAQGYRQAAEEATEALEEIAIEVDEDDTEVLEQIASTAMTGKGAENARDLLSELVVQAVQTVSDDGDVDTDNIKVEKVVGGSIENSELVEGVIVDKERVSDNMPYFAEDANVAIVDGALEVKETEIDAEVNVTDPDQLQQFMEQEEAQLEEMATTLADVGADVVFVDGGIDDMAQHYLAQEGIIAVRRVKSSDQGQLARATGASPVTTVDDLTEDDLGFAGSVAQKDIAGDQRIFVEDVDDAKAVTLILRGGTEHVIDEVDRAIEDSLGVVQATIEDGKVVAGGGAPEVELSLALRDHADSVGGREQLAIEAFADALEVVPRTLAENAGLDPIDSLVELRSAHDGGDTAAGLDAYTGDTIDMDAEGVYEPLRVKTQAIESATEAAVMLLRIDDVIAAGELKGGAPDDDDDDEMPAGGPGGPGGMGGGMGGMGGGMGGMM</sequence>
<feature type="region of interest" description="Disordered" evidence="7">
    <location>
        <begin position="525"/>
        <end position="556"/>
    </location>
</feature>
<dbReference type="PROSITE" id="PS00751">
    <property type="entry name" value="TCP1_2"/>
    <property type="match status" value="1"/>
</dbReference>
<dbReference type="NCBIfam" id="NF041082">
    <property type="entry name" value="thermosome_alpha"/>
    <property type="match status" value="1"/>
</dbReference>
<dbReference type="InterPro" id="IPR027409">
    <property type="entry name" value="GroEL-like_apical_dom_sf"/>
</dbReference>
<name>A0A1I6P1I6_9EURY</name>
<dbReference type="PANTHER" id="PTHR11353">
    <property type="entry name" value="CHAPERONIN"/>
    <property type="match status" value="1"/>
</dbReference>
<keyword evidence="9" id="KW-1185">Reference proteome</keyword>
<dbReference type="InterPro" id="IPR017998">
    <property type="entry name" value="Chaperone_TCP-1"/>
</dbReference>
<dbReference type="GO" id="GO:0005524">
    <property type="term" value="F:ATP binding"/>
    <property type="evidence" value="ECO:0007669"/>
    <property type="project" value="UniProtKB-KW"/>
</dbReference>
<dbReference type="SUPFAM" id="SSF54849">
    <property type="entry name" value="GroEL-intermediate domain like"/>
    <property type="match status" value="1"/>
</dbReference>
<dbReference type="SUPFAM" id="SSF52029">
    <property type="entry name" value="GroEL apical domain-like"/>
    <property type="match status" value="1"/>
</dbReference>
<gene>
    <name evidence="8" type="ORF">SAMN04488556_0263</name>
</gene>
<evidence type="ECO:0000256" key="7">
    <source>
        <dbReference type="SAM" id="MobiDB-lite"/>
    </source>
</evidence>
<organism evidence="8 9">
    <name type="scientific">Halostagnicola kamekurae</name>
    <dbReference type="NCBI Taxonomy" id="619731"/>
    <lineage>
        <taxon>Archaea</taxon>
        <taxon>Methanobacteriati</taxon>
        <taxon>Methanobacteriota</taxon>
        <taxon>Stenosarchaea group</taxon>
        <taxon>Halobacteria</taxon>
        <taxon>Halobacteriales</taxon>
        <taxon>Natrialbaceae</taxon>
        <taxon>Halostagnicola</taxon>
    </lineage>
</organism>
<dbReference type="NCBIfam" id="NF041083">
    <property type="entry name" value="thermosome_beta"/>
    <property type="match status" value="1"/>
</dbReference>
<dbReference type="InterPro" id="IPR002194">
    <property type="entry name" value="Chaperonin_TCP-1_CS"/>
</dbReference>
<dbReference type="GO" id="GO:0051082">
    <property type="term" value="F:unfolded protein binding"/>
    <property type="evidence" value="ECO:0007669"/>
    <property type="project" value="InterPro"/>
</dbReference>
<dbReference type="InterPro" id="IPR012714">
    <property type="entry name" value="Thermosome_arc"/>
</dbReference>